<dbReference type="RefSeq" id="WP_203767422.1">
    <property type="nucleotide sequence ID" value="NZ_BAAABO010000046.1"/>
</dbReference>
<keyword evidence="4" id="KW-1185">Reference proteome</keyword>
<organism evidence="3 4">
    <name type="scientific">Paractinoplanes deccanensis</name>
    <dbReference type="NCBI Taxonomy" id="113561"/>
    <lineage>
        <taxon>Bacteria</taxon>
        <taxon>Bacillati</taxon>
        <taxon>Actinomycetota</taxon>
        <taxon>Actinomycetes</taxon>
        <taxon>Micromonosporales</taxon>
        <taxon>Micromonosporaceae</taxon>
        <taxon>Paractinoplanes</taxon>
    </lineage>
</organism>
<evidence type="ECO:0000256" key="1">
    <source>
        <dbReference type="SAM" id="SignalP"/>
    </source>
</evidence>
<dbReference type="EMBL" id="BOMI01000087">
    <property type="protein sequence ID" value="GID75959.1"/>
    <property type="molecule type" value="Genomic_DNA"/>
</dbReference>
<dbReference type="InterPro" id="IPR002909">
    <property type="entry name" value="IPT_dom"/>
</dbReference>
<dbReference type="InterPro" id="IPR013783">
    <property type="entry name" value="Ig-like_fold"/>
</dbReference>
<name>A0ABQ3Y7I9_9ACTN</name>
<feature type="domain" description="IPT/TIG" evidence="2">
    <location>
        <begin position="482"/>
        <end position="559"/>
    </location>
</feature>
<dbReference type="CDD" id="cd00102">
    <property type="entry name" value="IPT"/>
    <property type="match status" value="1"/>
</dbReference>
<proteinExistence type="predicted"/>
<reference evidence="3 4" key="1">
    <citation type="submission" date="2021-01" db="EMBL/GenBank/DDBJ databases">
        <title>Whole genome shotgun sequence of Actinoplanes deccanensis NBRC 13994.</title>
        <authorList>
            <person name="Komaki H."/>
            <person name="Tamura T."/>
        </authorList>
    </citation>
    <scope>NUCLEOTIDE SEQUENCE [LARGE SCALE GENOMIC DNA]</scope>
    <source>
        <strain evidence="3 4">NBRC 13994</strain>
    </source>
</reference>
<keyword evidence="1" id="KW-0732">Signal</keyword>
<comment type="caution">
    <text evidence="3">The sequence shown here is derived from an EMBL/GenBank/DDBJ whole genome shotgun (WGS) entry which is preliminary data.</text>
</comment>
<dbReference type="SUPFAM" id="SSF81296">
    <property type="entry name" value="E set domains"/>
    <property type="match status" value="1"/>
</dbReference>
<dbReference type="InterPro" id="IPR014756">
    <property type="entry name" value="Ig_E-set"/>
</dbReference>
<evidence type="ECO:0000313" key="3">
    <source>
        <dbReference type="EMBL" id="GID75959.1"/>
    </source>
</evidence>
<dbReference type="Pfam" id="PF01833">
    <property type="entry name" value="TIG"/>
    <property type="match status" value="1"/>
</dbReference>
<dbReference type="Proteomes" id="UP000609879">
    <property type="component" value="Unassembled WGS sequence"/>
</dbReference>
<gene>
    <name evidence="3" type="ORF">Ade02nite_46000</name>
</gene>
<protein>
    <recommendedName>
        <fullName evidence="2">IPT/TIG domain-containing protein</fullName>
    </recommendedName>
</protein>
<feature type="signal peptide" evidence="1">
    <location>
        <begin position="1"/>
        <end position="24"/>
    </location>
</feature>
<dbReference type="Gene3D" id="2.60.40.10">
    <property type="entry name" value="Immunoglobulins"/>
    <property type="match status" value="1"/>
</dbReference>
<accession>A0ABQ3Y7I9</accession>
<sequence>MRKSQSKLTARLLGAGLTAGAVGAAVLVAPTAAFASVSLSSASATPGTTITATVNTGVFASTAQPYIVLTPVANTCNADSTVTAAQAGAVAVTATETGDPTATFVVPSAATLGIPTGTVSKDFKVCTYAGTTASGATLDAGPTLTVTPSVQTPGGGPTGTVLTNKQPNTSYYSGTPGIIFTSNASCPATYTTSITGQTTAAASNITRVDSTTITFAAPASLTLTDGATRAYRVCYYNGTTSSSTPVLDNPQTFLLTPGIGSSATTGPSGGSNTLTFTAPSGSTPFTTATPAVVFSATGCPAAYGSPAAGRVGTSVTKTSTSALTVVVPSGVTGTGLTTPYNVCFYGAASAAETLIGSSASPYSVTLPAITLSSTVGPAGVTNGITATSTANFLLGVSTLAANYVTAERCPVTYTAATTGVVEGAVGSVRKLANNRLAATVPVLTLTNGSPTVYQACFYNGSTVGQSTLVGSAAYTVMNPHTVASVAPTSGSVLGGTEIVVTGTNFPTTAGSITATLGGVPLLNITPVSPNAFTATTPQHAAENDATLVVTTVSGNRTLANAFSFLNDLVVSPNTAPNTTSAIDLTVKGVGFYSVTFGTAAANAHMYLVNGAYNPTDIGGTTKANGPMSECADVLVISDTELICTLSLNRRFDASGAAINPTTYTGAATAGTTTANSRVITATTGTFKPEDVGLQITHAGAAAGTRIARVLSTTTAVMDRDPIGASSTTSLTVGGALRTNATVDISGSNVYTITANAGTFTSADIGRPISGTGLNAGGVTFITSVAPGGASATVSLPTASQQTDTTVSFYSPIAVPNGAYTLTFVSNGAVGANSSDPDYSQSVVSSSSTFTVAPA</sequence>
<feature type="chain" id="PRO_5047007593" description="IPT/TIG domain-containing protein" evidence="1">
    <location>
        <begin position="25"/>
        <end position="854"/>
    </location>
</feature>
<evidence type="ECO:0000313" key="4">
    <source>
        <dbReference type="Proteomes" id="UP000609879"/>
    </source>
</evidence>
<evidence type="ECO:0000259" key="2">
    <source>
        <dbReference type="Pfam" id="PF01833"/>
    </source>
</evidence>